<name>A0A517ZSC2_9PLAN</name>
<dbReference type="InterPro" id="IPR029062">
    <property type="entry name" value="Class_I_gatase-like"/>
</dbReference>
<feature type="transmembrane region" description="Helical" evidence="1">
    <location>
        <begin position="57"/>
        <end position="75"/>
    </location>
</feature>
<accession>A0A517ZSC2</accession>
<dbReference type="InterPro" id="IPR036465">
    <property type="entry name" value="vWFA_dom_sf"/>
</dbReference>
<dbReference type="InterPro" id="IPR002035">
    <property type="entry name" value="VWF_A"/>
</dbReference>
<feature type="transmembrane region" description="Helical" evidence="1">
    <location>
        <begin position="27"/>
        <end position="45"/>
    </location>
</feature>
<dbReference type="CDD" id="cd00198">
    <property type="entry name" value="vWFA"/>
    <property type="match status" value="1"/>
</dbReference>
<sequence length="816" mass="91162">MNENLLNWFNQATNYWNRLEFGRENKFAWVAAFAAALLVAVWIYRRDAQEVGRITKIWLMSLRLSVLAILLVIALQPEIPDNKMLVNPSHVAVVIDTSLSMSIPDKVVPDPVEAPTTTVRRPREELVNELFANSDLIEDLRAQHDLTIYTFDSKLTEQQRLARIPATQPETTATDPTIAEGEVAEPISIDWPAILKPRGLETRMGEALLEAIRREAGPTLSGLVIVTDGVSNTGVEPPNAIKSAAAAEVKLFSIGVGSTEKPVNLQVADVQSPTTVHVRDGFSITAHIRGEGLDGKDVRVELLSKPEGAEGDPVLVEEDVQPLPEDGQPITFTFDYTPSDSGRREFFIRARPVEPVEEIIAEDNESKVTVEINERKVKVLLVAGGPMRDYRFVRNLLFRDSSIDLHVWLQTGEIGISQESDELLFQFPETREALFGYDVIIAFDPDWSKIPPPQIDNLMDWVFEHAGGLMIVAGEVYTPTVASLESDDPLAKLKDLYPVELEPRVFNSPLAGEEFTQAWPLSFTPEGLSAGFLQLDDNPASSANLWNEFSGVFRTYMTRGPKAGATVFAYFSDPRYGEGNDRPIVLASQFYGAGRVIYLGSPEMWRLRASDEDFYERFWVQAVREVGQGRLLRGTTRGVLLLERDRYPLGSTVQVSARVLDAQLNKLTADSVALEVFDPDGKPLTPVVRLNGEPSMPGYFKGGFPVTRAGTYRMELQVPESKEQIVKRIEVKFPNLERQRPQQDVQLLRSMARDTGGEYLPIAEAAEQLPQLLKDQSITTVQTGFPDPQWDEAWVMYLLVGLLGLEWLTRKLFKLA</sequence>
<dbReference type="EMBL" id="CP036276">
    <property type="protein sequence ID" value="QDU45387.1"/>
    <property type="molecule type" value="Genomic_DNA"/>
</dbReference>
<dbReference type="RefSeq" id="WP_145377767.1">
    <property type="nucleotide sequence ID" value="NZ_CP036276.1"/>
</dbReference>
<organism evidence="3 4">
    <name type="scientific">Symmachiella dynata</name>
    <dbReference type="NCBI Taxonomy" id="2527995"/>
    <lineage>
        <taxon>Bacteria</taxon>
        <taxon>Pseudomonadati</taxon>
        <taxon>Planctomycetota</taxon>
        <taxon>Planctomycetia</taxon>
        <taxon>Planctomycetales</taxon>
        <taxon>Planctomycetaceae</taxon>
        <taxon>Symmachiella</taxon>
    </lineage>
</organism>
<evidence type="ECO:0000256" key="1">
    <source>
        <dbReference type="SAM" id="Phobius"/>
    </source>
</evidence>
<dbReference type="Proteomes" id="UP000319383">
    <property type="component" value="Chromosome"/>
</dbReference>
<dbReference type="SUPFAM" id="SSF52317">
    <property type="entry name" value="Class I glutamine amidotransferase-like"/>
    <property type="match status" value="1"/>
</dbReference>
<reference evidence="3 4" key="1">
    <citation type="submission" date="2019-02" db="EMBL/GenBank/DDBJ databases">
        <title>Deep-cultivation of Planctomycetes and their phenomic and genomic characterization uncovers novel biology.</title>
        <authorList>
            <person name="Wiegand S."/>
            <person name="Jogler M."/>
            <person name="Boedeker C."/>
            <person name="Pinto D."/>
            <person name="Vollmers J."/>
            <person name="Rivas-Marin E."/>
            <person name="Kohn T."/>
            <person name="Peeters S.H."/>
            <person name="Heuer A."/>
            <person name="Rast P."/>
            <person name="Oberbeckmann S."/>
            <person name="Bunk B."/>
            <person name="Jeske O."/>
            <person name="Meyerdierks A."/>
            <person name="Storesund J.E."/>
            <person name="Kallscheuer N."/>
            <person name="Luecker S."/>
            <person name="Lage O.M."/>
            <person name="Pohl T."/>
            <person name="Merkel B.J."/>
            <person name="Hornburger P."/>
            <person name="Mueller R.-W."/>
            <person name="Bruemmer F."/>
            <person name="Labrenz M."/>
            <person name="Spormann A.M."/>
            <person name="Op den Camp H."/>
            <person name="Overmann J."/>
            <person name="Amann R."/>
            <person name="Jetten M.S.M."/>
            <person name="Mascher T."/>
            <person name="Medema M.H."/>
            <person name="Devos D.P."/>
            <person name="Kaster A.-K."/>
            <person name="Ovreas L."/>
            <person name="Rohde M."/>
            <person name="Galperin M.Y."/>
            <person name="Jogler C."/>
        </authorList>
    </citation>
    <scope>NUCLEOTIDE SEQUENCE [LARGE SCALE GENOMIC DNA]</scope>
    <source>
        <strain evidence="3 4">Mal52</strain>
    </source>
</reference>
<dbReference type="Gene3D" id="3.40.50.880">
    <property type="match status" value="1"/>
</dbReference>
<dbReference type="Gene3D" id="2.60.40.10">
    <property type="entry name" value="Immunoglobulins"/>
    <property type="match status" value="1"/>
</dbReference>
<keyword evidence="1" id="KW-0472">Membrane</keyword>
<dbReference type="KEGG" id="sdyn:Mal52_38810"/>
<dbReference type="PANTHER" id="PTHR37947:SF1">
    <property type="entry name" value="BLL2462 PROTEIN"/>
    <property type="match status" value="1"/>
</dbReference>
<keyword evidence="1" id="KW-1133">Transmembrane helix</keyword>
<keyword evidence="4" id="KW-1185">Reference proteome</keyword>
<dbReference type="SUPFAM" id="SSF53300">
    <property type="entry name" value="vWA-like"/>
    <property type="match status" value="1"/>
</dbReference>
<dbReference type="PROSITE" id="PS50234">
    <property type="entry name" value="VWFA"/>
    <property type="match status" value="1"/>
</dbReference>
<dbReference type="InterPro" id="IPR013783">
    <property type="entry name" value="Ig-like_fold"/>
</dbReference>
<keyword evidence="1" id="KW-0812">Transmembrane</keyword>
<dbReference type="AlphaFoldDB" id="A0A517ZSC2"/>
<protein>
    <recommendedName>
        <fullName evidence="2">VWFA domain-containing protein</fullName>
    </recommendedName>
</protein>
<proteinExistence type="predicted"/>
<dbReference type="Gene3D" id="3.40.50.410">
    <property type="entry name" value="von Willebrand factor, type A domain"/>
    <property type="match status" value="1"/>
</dbReference>
<dbReference type="PANTHER" id="PTHR37947">
    <property type="entry name" value="BLL2462 PROTEIN"/>
    <property type="match status" value="1"/>
</dbReference>
<evidence type="ECO:0000313" key="4">
    <source>
        <dbReference type="Proteomes" id="UP000319383"/>
    </source>
</evidence>
<evidence type="ECO:0000313" key="3">
    <source>
        <dbReference type="EMBL" id="QDU45387.1"/>
    </source>
</evidence>
<gene>
    <name evidence="3" type="ORF">Mal52_38810</name>
</gene>
<feature type="domain" description="VWFA" evidence="2">
    <location>
        <begin position="90"/>
        <end position="258"/>
    </location>
</feature>
<evidence type="ECO:0000259" key="2">
    <source>
        <dbReference type="PROSITE" id="PS50234"/>
    </source>
</evidence>